<accession>A0A1R3J4S9</accession>
<dbReference type="OrthoDB" id="1738112at2759"/>
<dbReference type="Gramene" id="OMO89838">
    <property type="protein sequence ID" value="OMO89838"/>
    <property type="gene ID" value="CCACVL1_07595"/>
</dbReference>
<dbReference type="EMBL" id="AWWV01008577">
    <property type="protein sequence ID" value="OMO89838.1"/>
    <property type="molecule type" value="Genomic_DNA"/>
</dbReference>
<dbReference type="AlphaFoldDB" id="A0A1R3J4S9"/>
<sequence>MAALPYADADKTLKAIAGNAEGFGRLAIGGLQVPLLSPTFLSGIV</sequence>
<protein>
    <submittedName>
        <fullName evidence="1">Uncharacterized protein</fullName>
    </submittedName>
</protein>
<evidence type="ECO:0000313" key="2">
    <source>
        <dbReference type="Proteomes" id="UP000188268"/>
    </source>
</evidence>
<keyword evidence="2" id="KW-1185">Reference proteome</keyword>
<proteinExistence type="predicted"/>
<organism evidence="1 2">
    <name type="scientific">Corchorus capsularis</name>
    <name type="common">Jute</name>
    <dbReference type="NCBI Taxonomy" id="210143"/>
    <lineage>
        <taxon>Eukaryota</taxon>
        <taxon>Viridiplantae</taxon>
        <taxon>Streptophyta</taxon>
        <taxon>Embryophyta</taxon>
        <taxon>Tracheophyta</taxon>
        <taxon>Spermatophyta</taxon>
        <taxon>Magnoliopsida</taxon>
        <taxon>eudicotyledons</taxon>
        <taxon>Gunneridae</taxon>
        <taxon>Pentapetalae</taxon>
        <taxon>rosids</taxon>
        <taxon>malvids</taxon>
        <taxon>Malvales</taxon>
        <taxon>Malvaceae</taxon>
        <taxon>Grewioideae</taxon>
        <taxon>Apeibeae</taxon>
        <taxon>Corchorus</taxon>
    </lineage>
</organism>
<dbReference type="Proteomes" id="UP000188268">
    <property type="component" value="Unassembled WGS sequence"/>
</dbReference>
<gene>
    <name evidence="1" type="ORF">CCACVL1_07595</name>
</gene>
<evidence type="ECO:0000313" key="1">
    <source>
        <dbReference type="EMBL" id="OMO89838.1"/>
    </source>
</evidence>
<name>A0A1R3J4S9_COCAP</name>
<reference evidence="1 2" key="1">
    <citation type="submission" date="2013-09" db="EMBL/GenBank/DDBJ databases">
        <title>Corchorus capsularis genome sequencing.</title>
        <authorList>
            <person name="Alam M."/>
            <person name="Haque M.S."/>
            <person name="Islam M.S."/>
            <person name="Emdad E.M."/>
            <person name="Islam M.M."/>
            <person name="Ahmed B."/>
            <person name="Halim A."/>
            <person name="Hossen Q.M.M."/>
            <person name="Hossain M.Z."/>
            <person name="Ahmed R."/>
            <person name="Khan M.M."/>
            <person name="Islam R."/>
            <person name="Rashid M.M."/>
            <person name="Khan S.A."/>
            <person name="Rahman M.S."/>
            <person name="Alam M."/>
        </authorList>
    </citation>
    <scope>NUCLEOTIDE SEQUENCE [LARGE SCALE GENOMIC DNA]</scope>
    <source>
        <strain evidence="2">cv. CVL-1</strain>
        <tissue evidence="1">Whole seedling</tissue>
    </source>
</reference>
<comment type="caution">
    <text evidence="1">The sequence shown here is derived from an EMBL/GenBank/DDBJ whole genome shotgun (WGS) entry which is preliminary data.</text>
</comment>